<dbReference type="AlphaFoldDB" id="A0A4Z2IWW8"/>
<reference evidence="2 3" key="1">
    <citation type="submission" date="2019-03" db="EMBL/GenBank/DDBJ databases">
        <title>First draft genome of Liparis tanakae, snailfish: a comprehensive survey of snailfish specific genes.</title>
        <authorList>
            <person name="Kim W."/>
            <person name="Song I."/>
            <person name="Jeong J.-H."/>
            <person name="Kim D."/>
            <person name="Kim S."/>
            <person name="Ryu S."/>
            <person name="Song J.Y."/>
            <person name="Lee S.K."/>
        </authorList>
    </citation>
    <scope>NUCLEOTIDE SEQUENCE [LARGE SCALE GENOMIC DNA]</scope>
    <source>
        <tissue evidence="2">Muscle</tissue>
    </source>
</reference>
<keyword evidence="3" id="KW-1185">Reference proteome</keyword>
<evidence type="ECO:0000313" key="2">
    <source>
        <dbReference type="EMBL" id="TNN82257.1"/>
    </source>
</evidence>
<protein>
    <submittedName>
        <fullName evidence="2">Uncharacterized protein</fullName>
    </submittedName>
</protein>
<sequence>MDQRRAASRQRGRPGVLLPDRCCTSRINSVGNRLQKFPQSSSSSEEARPALTRCLRGLQAPMAPPCGQREEGFDWSGWMLDSDLDLLTLNKVVGGHRVAHCGAEPHCSWVDLEGRASQPGAPSLGLDGRLLPASPERWTETRLSRTQQSTVDSQHHGDAGGHEDGHDPGHQPGHVHSGGVGFRRQTPVGLNSRFSCSSHSSH</sequence>
<feature type="compositionally biased region" description="Basic residues" evidence="1">
    <location>
        <begin position="1"/>
        <end position="12"/>
    </location>
</feature>
<feature type="region of interest" description="Disordered" evidence="1">
    <location>
        <begin position="1"/>
        <end position="20"/>
    </location>
</feature>
<proteinExistence type="predicted"/>
<comment type="caution">
    <text evidence="2">The sequence shown here is derived from an EMBL/GenBank/DDBJ whole genome shotgun (WGS) entry which is preliminary data.</text>
</comment>
<accession>A0A4Z2IWW8</accession>
<evidence type="ECO:0000256" key="1">
    <source>
        <dbReference type="SAM" id="MobiDB-lite"/>
    </source>
</evidence>
<organism evidence="2 3">
    <name type="scientific">Liparis tanakae</name>
    <name type="common">Tanaka's snailfish</name>
    <dbReference type="NCBI Taxonomy" id="230148"/>
    <lineage>
        <taxon>Eukaryota</taxon>
        <taxon>Metazoa</taxon>
        <taxon>Chordata</taxon>
        <taxon>Craniata</taxon>
        <taxon>Vertebrata</taxon>
        <taxon>Euteleostomi</taxon>
        <taxon>Actinopterygii</taxon>
        <taxon>Neopterygii</taxon>
        <taxon>Teleostei</taxon>
        <taxon>Neoteleostei</taxon>
        <taxon>Acanthomorphata</taxon>
        <taxon>Eupercaria</taxon>
        <taxon>Perciformes</taxon>
        <taxon>Cottioidei</taxon>
        <taxon>Cottales</taxon>
        <taxon>Liparidae</taxon>
        <taxon>Liparis</taxon>
    </lineage>
</organism>
<dbReference type="EMBL" id="SRLO01000040">
    <property type="protein sequence ID" value="TNN82257.1"/>
    <property type="molecule type" value="Genomic_DNA"/>
</dbReference>
<dbReference type="Proteomes" id="UP000314294">
    <property type="component" value="Unassembled WGS sequence"/>
</dbReference>
<name>A0A4Z2IWW8_9TELE</name>
<feature type="compositionally biased region" description="Low complexity" evidence="1">
    <location>
        <begin position="192"/>
        <end position="202"/>
    </location>
</feature>
<evidence type="ECO:0000313" key="3">
    <source>
        <dbReference type="Proteomes" id="UP000314294"/>
    </source>
</evidence>
<feature type="compositionally biased region" description="Basic and acidic residues" evidence="1">
    <location>
        <begin position="153"/>
        <end position="169"/>
    </location>
</feature>
<feature type="region of interest" description="Disordered" evidence="1">
    <location>
        <begin position="138"/>
        <end position="202"/>
    </location>
</feature>
<gene>
    <name evidence="2" type="ORF">EYF80_007377</name>
</gene>